<proteinExistence type="predicted"/>
<evidence type="ECO:0008006" key="5">
    <source>
        <dbReference type="Google" id="ProtNLM"/>
    </source>
</evidence>
<keyword evidence="1" id="KW-0720">Serine protease</keyword>
<gene>
    <name evidence="3" type="ORF">GCM10010918_20000</name>
</gene>
<keyword evidence="1" id="KW-0645">Protease</keyword>
<dbReference type="RefSeq" id="WP_188888808.1">
    <property type="nucleotide sequence ID" value="NZ_BMHY01000003.1"/>
</dbReference>
<comment type="caution">
    <text evidence="3">The sequence shown here is derived from an EMBL/GenBank/DDBJ whole genome shotgun (WGS) entry which is preliminary data.</text>
</comment>
<dbReference type="EMBL" id="BMHY01000003">
    <property type="protein sequence ID" value="GGG65688.1"/>
    <property type="molecule type" value="Genomic_DNA"/>
</dbReference>
<name>A0A917H2C2_9BACL</name>
<organism evidence="3 4">
    <name type="scientific">Paenibacillus radicis</name>
    <name type="common">ex Gao et al. 2016</name>
    <dbReference type="NCBI Taxonomy" id="1737354"/>
    <lineage>
        <taxon>Bacteria</taxon>
        <taxon>Bacillati</taxon>
        <taxon>Bacillota</taxon>
        <taxon>Bacilli</taxon>
        <taxon>Bacillales</taxon>
        <taxon>Paenibacillaceae</taxon>
        <taxon>Paenibacillus</taxon>
    </lineage>
</organism>
<keyword evidence="1" id="KW-0378">Hydrolase</keyword>
<evidence type="ECO:0000256" key="1">
    <source>
        <dbReference type="ARBA" id="ARBA00022825"/>
    </source>
</evidence>
<dbReference type="GO" id="GO:0008236">
    <property type="term" value="F:serine-type peptidase activity"/>
    <property type="evidence" value="ECO:0007669"/>
    <property type="project" value="UniProtKB-KW"/>
</dbReference>
<keyword evidence="2" id="KW-0732">Signal</keyword>
<dbReference type="InterPro" id="IPR009003">
    <property type="entry name" value="Peptidase_S1_PA"/>
</dbReference>
<keyword evidence="4" id="KW-1185">Reference proteome</keyword>
<reference evidence="3 4" key="1">
    <citation type="journal article" date="2014" name="Int. J. Syst. Evol. Microbiol.">
        <title>Complete genome sequence of Corynebacterium casei LMG S-19264T (=DSM 44701T), isolated from a smear-ripened cheese.</title>
        <authorList>
            <consortium name="US DOE Joint Genome Institute (JGI-PGF)"/>
            <person name="Walter F."/>
            <person name="Albersmeier A."/>
            <person name="Kalinowski J."/>
            <person name="Ruckert C."/>
        </authorList>
    </citation>
    <scope>NUCLEOTIDE SEQUENCE [LARGE SCALE GENOMIC DNA]</scope>
    <source>
        <strain evidence="3 4">CGMCC 1.15286</strain>
    </source>
</reference>
<dbReference type="AlphaFoldDB" id="A0A917H2C2"/>
<dbReference type="SUPFAM" id="SSF50494">
    <property type="entry name" value="Trypsin-like serine proteases"/>
    <property type="match status" value="1"/>
</dbReference>
<dbReference type="InterPro" id="IPR043504">
    <property type="entry name" value="Peptidase_S1_PA_chymotrypsin"/>
</dbReference>
<protein>
    <recommendedName>
        <fullName evidence="5">Serine protease</fullName>
    </recommendedName>
</protein>
<evidence type="ECO:0000313" key="4">
    <source>
        <dbReference type="Proteomes" id="UP000600247"/>
    </source>
</evidence>
<dbReference type="Gene3D" id="2.40.10.10">
    <property type="entry name" value="Trypsin-like serine proteases"/>
    <property type="match status" value="2"/>
</dbReference>
<feature type="signal peptide" evidence="2">
    <location>
        <begin position="1"/>
        <end position="27"/>
    </location>
</feature>
<feature type="chain" id="PRO_5039365407" description="Serine protease" evidence="2">
    <location>
        <begin position="28"/>
        <end position="448"/>
    </location>
</feature>
<dbReference type="Proteomes" id="UP000600247">
    <property type="component" value="Unassembled WGS sequence"/>
</dbReference>
<sequence length="448" mass="48878">MVKRKGTFLASLILVIALLIPSATLTANPGNSIDLEILESSIEYRELHGLNSSTKYVSELLLSDNTYERIVGIPLTKDEFLLLEERDQLLDSISDYRESLKAERIPNGDLFYDIKTGEVTLNLVEATDNTIKRVKEKFPKPEKLKIKRVTFTSEALSEALEKLRNSYSDLDGLKTIHIDTQKNRIIIGLKDSSPDIRKKVTSLVDSEMLEFTEASDVSPLAISDLSNNHRPLVAGTKIFSDYSGGCSTGFYANTLSGNIVLVTAGHCTTVGSNGITTKDAWYQPTKSSSNKIGNSLYRNSGNSFADSLTVSLDSSTIKSTDVFEATSSTTVTYPVRYVESPTAEVVGMETCKTGFTTGTTCGQYQGKTDVLSYGSGYTTMYDLRLASWTANHGDSGGTVFKKKFNSQYGRVDVTLQGLVGGEVTIGGTNYRFYSHVSNIAGITTPVTL</sequence>
<accession>A0A917H2C2</accession>
<evidence type="ECO:0000256" key="2">
    <source>
        <dbReference type="SAM" id="SignalP"/>
    </source>
</evidence>
<evidence type="ECO:0000313" key="3">
    <source>
        <dbReference type="EMBL" id="GGG65688.1"/>
    </source>
</evidence>